<sequence>MLLSCKQRHVGIPHTKVAAVLCFALHTQTLLICCISERGAESTEHNLHRDSRAEQIGHNNPAKQSKLGIAISTGKGGTAIITGRVQHSYLGTSWPSQPLPTSLGSANLCRSPPLLLAKANHALLPAEDATATCCRPCHDHLPKQNGWHCHRRAEKIGATVIIDQGKLVPPPTPFRILPPL</sequence>
<proteinExistence type="predicted"/>
<comment type="caution">
    <text evidence="1">The sequence shown here is derived from an EMBL/GenBank/DDBJ whole genome shotgun (WGS) entry which is preliminary data.</text>
</comment>
<evidence type="ECO:0000313" key="2">
    <source>
        <dbReference type="Proteomes" id="UP000729402"/>
    </source>
</evidence>
<dbReference type="EMBL" id="JAAALK010000290">
    <property type="protein sequence ID" value="KAG8046988.1"/>
    <property type="molecule type" value="Genomic_DNA"/>
</dbReference>
<dbReference type="Proteomes" id="UP000729402">
    <property type="component" value="Unassembled WGS sequence"/>
</dbReference>
<reference evidence="1" key="1">
    <citation type="journal article" date="2021" name="bioRxiv">
        <title>Whole Genome Assembly and Annotation of Northern Wild Rice, Zizania palustris L., Supports a Whole Genome Duplication in the Zizania Genus.</title>
        <authorList>
            <person name="Haas M."/>
            <person name="Kono T."/>
            <person name="Macchietto M."/>
            <person name="Millas R."/>
            <person name="McGilp L."/>
            <person name="Shao M."/>
            <person name="Duquette J."/>
            <person name="Hirsch C.N."/>
            <person name="Kimball J."/>
        </authorList>
    </citation>
    <scope>NUCLEOTIDE SEQUENCE</scope>
    <source>
        <tissue evidence="1">Fresh leaf tissue</tissue>
    </source>
</reference>
<accession>A0A8J5RJN8</accession>
<evidence type="ECO:0000313" key="1">
    <source>
        <dbReference type="EMBL" id="KAG8046988.1"/>
    </source>
</evidence>
<name>A0A8J5RJN8_ZIZPA</name>
<protein>
    <submittedName>
        <fullName evidence="1">Uncharacterized protein</fullName>
    </submittedName>
</protein>
<dbReference type="AlphaFoldDB" id="A0A8J5RJN8"/>
<organism evidence="1 2">
    <name type="scientific">Zizania palustris</name>
    <name type="common">Northern wild rice</name>
    <dbReference type="NCBI Taxonomy" id="103762"/>
    <lineage>
        <taxon>Eukaryota</taxon>
        <taxon>Viridiplantae</taxon>
        <taxon>Streptophyta</taxon>
        <taxon>Embryophyta</taxon>
        <taxon>Tracheophyta</taxon>
        <taxon>Spermatophyta</taxon>
        <taxon>Magnoliopsida</taxon>
        <taxon>Liliopsida</taxon>
        <taxon>Poales</taxon>
        <taxon>Poaceae</taxon>
        <taxon>BOP clade</taxon>
        <taxon>Oryzoideae</taxon>
        <taxon>Oryzeae</taxon>
        <taxon>Zizaniinae</taxon>
        <taxon>Zizania</taxon>
    </lineage>
</organism>
<keyword evidence="2" id="KW-1185">Reference proteome</keyword>
<reference evidence="1" key="2">
    <citation type="submission" date="2021-02" db="EMBL/GenBank/DDBJ databases">
        <authorList>
            <person name="Kimball J.A."/>
            <person name="Haas M.W."/>
            <person name="Macchietto M."/>
            <person name="Kono T."/>
            <person name="Duquette J."/>
            <person name="Shao M."/>
        </authorList>
    </citation>
    <scope>NUCLEOTIDE SEQUENCE</scope>
    <source>
        <tissue evidence="1">Fresh leaf tissue</tissue>
    </source>
</reference>
<gene>
    <name evidence="1" type="ORF">GUJ93_ZPchr0008g11482</name>
</gene>